<dbReference type="Gene3D" id="2.60.120.1440">
    <property type="match status" value="1"/>
</dbReference>
<protein>
    <submittedName>
        <fullName evidence="4">DUF4974 domain-containing protein</fullName>
    </submittedName>
</protein>
<reference evidence="4 5" key="1">
    <citation type="submission" date="2019-04" db="EMBL/GenBank/DDBJ databases">
        <title>Sphingobacterium olei sp. nov., isolated from oil-contaminated soil.</title>
        <authorList>
            <person name="Liu B."/>
        </authorList>
    </citation>
    <scope>NUCLEOTIDE SEQUENCE [LARGE SCALE GENOMIC DNA]</scope>
    <source>
        <strain evidence="4 5">Y3L14</strain>
    </source>
</reference>
<name>A0A4U0H4G3_9SPHI</name>
<comment type="caution">
    <text evidence="4">The sequence shown here is derived from an EMBL/GenBank/DDBJ whole genome shotgun (WGS) entry which is preliminary data.</text>
</comment>
<organism evidence="4 5">
    <name type="scientific">Sphingobacterium alkalisoli</name>
    <dbReference type="NCBI Taxonomy" id="1874115"/>
    <lineage>
        <taxon>Bacteria</taxon>
        <taxon>Pseudomonadati</taxon>
        <taxon>Bacteroidota</taxon>
        <taxon>Sphingobacteriia</taxon>
        <taxon>Sphingobacteriales</taxon>
        <taxon>Sphingobacteriaceae</taxon>
        <taxon>Sphingobacterium</taxon>
    </lineage>
</organism>
<keyword evidence="5" id="KW-1185">Reference proteome</keyword>
<feature type="domain" description="Protein FecR C-terminal" evidence="3">
    <location>
        <begin position="270"/>
        <end position="333"/>
    </location>
</feature>
<dbReference type="OrthoDB" id="1523735at2"/>
<dbReference type="GO" id="GO:0016989">
    <property type="term" value="F:sigma factor antagonist activity"/>
    <property type="evidence" value="ECO:0007669"/>
    <property type="project" value="TreeGrafter"/>
</dbReference>
<dbReference type="Pfam" id="PF04773">
    <property type="entry name" value="FecR"/>
    <property type="match status" value="1"/>
</dbReference>
<evidence type="ECO:0000259" key="2">
    <source>
        <dbReference type="Pfam" id="PF04773"/>
    </source>
</evidence>
<keyword evidence="1" id="KW-0472">Membrane</keyword>
<dbReference type="EMBL" id="SUKA01000002">
    <property type="protein sequence ID" value="TJY66575.1"/>
    <property type="molecule type" value="Genomic_DNA"/>
</dbReference>
<dbReference type="AlphaFoldDB" id="A0A4U0H4G3"/>
<dbReference type="Proteomes" id="UP000309872">
    <property type="component" value="Unassembled WGS sequence"/>
</dbReference>
<dbReference type="InterPro" id="IPR012373">
    <property type="entry name" value="Ferrdict_sens_TM"/>
</dbReference>
<accession>A0A4U0H4G3</accession>
<dbReference type="InterPro" id="IPR006860">
    <property type="entry name" value="FecR"/>
</dbReference>
<proteinExistence type="predicted"/>
<evidence type="ECO:0000313" key="5">
    <source>
        <dbReference type="Proteomes" id="UP000309872"/>
    </source>
</evidence>
<sequence length="347" mass="39367">MCRIANKTMMMEPTVPEELVLIRYLRGHASPSEAQQVEAWIDQRVENKQIVAKLALLDHAQQTLVRISGRDPKLALMKLTHQIKRRSLVRMLKRVSVAAAILFGILTIGIYFFPRQQSGNAIADTTMVTLYAKDHLRTPISLPDGTIVYLNAGSQLTYAKPFAENHRLVSITGEAFFEVVADANRPFLVRTAHDELTIRVLGTVFNVNAYPGQQMIRTTLVSGSVQLQVPGVKEKIFLKPTQRALFSPKDNKLKLETVDVSDEIEWRKDRLVFKNTPMDEVLRRVAQFYDVVFKIESPVIHTYKFTGSFEGKTLDDVLNYMKISSKMKYSIKRESPGDKPVVTCEIN</sequence>
<keyword evidence="1" id="KW-1133">Transmembrane helix</keyword>
<dbReference type="PANTHER" id="PTHR30273:SF2">
    <property type="entry name" value="PROTEIN FECR"/>
    <property type="match status" value="1"/>
</dbReference>
<evidence type="ECO:0000313" key="4">
    <source>
        <dbReference type="EMBL" id="TJY66575.1"/>
    </source>
</evidence>
<dbReference type="PIRSF" id="PIRSF018266">
    <property type="entry name" value="FecR"/>
    <property type="match status" value="1"/>
</dbReference>
<dbReference type="Pfam" id="PF16344">
    <property type="entry name" value="FecR_C"/>
    <property type="match status" value="1"/>
</dbReference>
<dbReference type="InterPro" id="IPR032508">
    <property type="entry name" value="FecR_C"/>
</dbReference>
<keyword evidence="1" id="KW-0812">Transmembrane</keyword>
<dbReference type="PANTHER" id="PTHR30273">
    <property type="entry name" value="PERIPLASMIC SIGNAL SENSOR AND SIGMA FACTOR ACTIVATOR FECR-RELATED"/>
    <property type="match status" value="1"/>
</dbReference>
<dbReference type="Gene3D" id="3.55.50.30">
    <property type="match status" value="1"/>
</dbReference>
<evidence type="ECO:0000256" key="1">
    <source>
        <dbReference type="SAM" id="Phobius"/>
    </source>
</evidence>
<evidence type="ECO:0000259" key="3">
    <source>
        <dbReference type="Pfam" id="PF16344"/>
    </source>
</evidence>
<feature type="domain" description="FecR protein" evidence="2">
    <location>
        <begin position="137"/>
        <end position="226"/>
    </location>
</feature>
<gene>
    <name evidence="4" type="ORF">FAZ19_06535</name>
</gene>
<feature type="transmembrane region" description="Helical" evidence="1">
    <location>
        <begin position="95"/>
        <end position="113"/>
    </location>
</feature>